<keyword evidence="2" id="KW-1185">Reference proteome</keyword>
<dbReference type="RefSeq" id="WP_015948178.1">
    <property type="nucleotide sequence ID" value="NC_011768.1"/>
</dbReference>
<dbReference type="InterPro" id="IPR009241">
    <property type="entry name" value="HigB-like"/>
</dbReference>
<name>B8FLH5_DESAL</name>
<accession>B8FLH5</accession>
<evidence type="ECO:0000313" key="1">
    <source>
        <dbReference type="EMBL" id="ACL05121.1"/>
    </source>
</evidence>
<sequence length="118" mass="13387">MSETVERKLIWMGQTRKDMQSFPIEVRRSMGASLYYLQLGGMPKGANSFKGVGSGVLEIRLRYGTNAYRTVLAVQLGEKIYVLHAFQKKSKSGAKTPKNDVELIRQRYKEAQELEKNG</sequence>
<evidence type="ECO:0008006" key="3">
    <source>
        <dbReference type="Google" id="ProtNLM"/>
    </source>
</evidence>
<protein>
    <recommendedName>
        <fullName evidence="3">Type II toxin-antitoxin system RelE/ParE family toxin</fullName>
    </recommendedName>
</protein>
<dbReference type="HOGENOM" id="CLU_139003_0_0_7"/>
<dbReference type="Proteomes" id="UP000000739">
    <property type="component" value="Chromosome"/>
</dbReference>
<evidence type="ECO:0000313" key="2">
    <source>
        <dbReference type="Proteomes" id="UP000000739"/>
    </source>
</evidence>
<dbReference type="Pfam" id="PF05973">
    <property type="entry name" value="Gp49"/>
    <property type="match status" value="1"/>
</dbReference>
<dbReference type="EMBL" id="CP001322">
    <property type="protein sequence ID" value="ACL05121.1"/>
    <property type="molecule type" value="Genomic_DNA"/>
</dbReference>
<reference evidence="1 2" key="1">
    <citation type="journal article" date="2012" name="Environ. Microbiol.">
        <title>The genome sequence of Desulfatibacillum alkenivorans AK-01: a blueprint for anaerobic alkane oxidation.</title>
        <authorList>
            <person name="Callaghan A.V."/>
            <person name="Morris B.E."/>
            <person name="Pereira I.A."/>
            <person name="McInerney M.J."/>
            <person name="Austin R.N."/>
            <person name="Groves J.T."/>
            <person name="Kukor J.J."/>
            <person name="Suflita J.M."/>
            <person name="Young L.Y."/>
            <person name="Zylstra G.J."/>
            <person name="Wawrik B."/>
        </authorList>
    </citation>
    <scope>NUCLEOTIDE SEQUENCE [LARGE SCALE GENOMIC DNA]</scope>
    <source>
        <strain evidence="1 2">AK-01</strain>
    </source>
</reference>
<dbReference type="KEGG" id="dal:Dalk_3433"/>
<dbReference type="AlphaFoldDB" id="B8FLH5"/>
<gene>
    <name evidence="1" type="ordered locus">Dalk_3433</name>
</gene>
<dbReference type="eggNOG" id="COG4679">
    <property type="taxonomic scope" value="Bacteria"/>
</dbReference>
<organism evidence="1 2">
    <name type="scientific">Desulfatibacillum aliphaticivorans</name>
    <dbReference type="NCBI Taxonomy" id="218208"/>
    <lineage>
        <taxon>Bacteria</taxon>
        <taxon>Pseudomonadati</taxon>
        <taxon>Thermodesulfobacteriota</taxon>
        <taxon>Desulfobacteria</taxon>
        <taxon>Desulfobacterales</taxon>
        <taxon>Desulfatibacillaceae</taxon>
        <taxon>Desulfatibacillum</taxon>
    </lineage>
</organism>
<proteinExistence type="predicted"/>